<dbReference type="GO" id="GO:0009055">
    <property type="term" value="F:electron transfer activity"/>
    <property type="evidence" value="ECO:0007669"/>
    <property type="project" value="UniProtKB-UniRule"/>
</dbReference>
<dbReference type="PANTHER" id="PTHR43741">
    <property type="entry name" value="FMN-DEPENDENT NADH-AZOREDUCTASE 1"/>
    <property type="match status" value="1"/>
</dbReference>
<evidence type="ECO:0000256" key="1">
    <source>
        <dbReference type="ARBA" id="ARBA00022630"/>
    </source>
</evidence>
<dbReference type="EC" id="1.6.5.-" evidence="6"/>
<sequence length="213" mass="24576">MKKVLVLNSSARKHNSKSRKLTEVFTDHWKNIHNNNGITYRDLGETHVPHINENWIAAAFKPEASRSLQEIEALKTSDEYIAELREADVIVIGAPMYNWSIPSTLKAYIDQVLRVNETWKLNPENMQNPYIGLLQNKTVFLLLSRGAQGYEKGEYNEHMNFQSNYLKTVFNIIGITNIHTVAINGESFDPEKYQESINDSHQMIKDLIEKELN</sequence>
<comment type="caution">
    <text evidence="6">Lacks conserved residue(s) required for the propagation of feature annotation.</text>
</comment>
<evidence type="ECO:0000313" key="9">
    <source>
        <dbReference type="Proteomes" id="UP000319700"/>
    </source>
</evidence>
<keyword evidence="2 6" id="KW-0288">FMN</keyword>
<organism evidence="8 9">
    <name type="scientific">Flavobacterium pectinovorum</name>
    <dbReference type="NCBI Taxonomy" id="29533"/>
    <lineage>
        <taxon>Bacteria</taxon>
        <taxon>Pseudomonadati</taxon>
        <taxon>Bacteroidota</taxon>
        <taxon>Flavobacteriia</taxon>
        <taxon>Flavobacteriales</taxon>
        <taxon>Flavobacteriaceae</taxon>
        <taxon>Flavobacterium</taxon>
    </lineage>
</organism>
<comment type="caution">
    <text evidence="8">The sequence shown here is derived from an EMBL/GenBank/DDBJ whole genome shotgun (WGS) entry which is preliminary data.</text>
</comment>
<evidence type="ECO:0000259" key="7">
    <source>
        <dbReference type="Pfam" id="PF02525"/>
    </source>
</evidence>
<dbReference type="InterPro" id="IPR023048">
    <property type="entry name" value="NADH:quinone_OxRdtase_FMN_depd"/>
</dbReference>
<dbReference type="Proteomes" id="UP000319700">
    <property type="component" value="Unassembled WGS sequence"/>
</dbReference>
<protein>
    <recommendedName>
        <fullName evidence="6">FMN dependent NADH:quinone oxidoreductase</fullName>
        <ecNumber evidence="6">1.6.5.-</ecNumber>
    </recommendedName>
    <alternativeName>
        <fullName evidence="6">Azo-dye reductase</fullName>
    </alternativeName>
    <alternativeName>
        <fullName evidence="6">FMN-dependent NADH-azo compound oxidoreductase</fullName>
    </alternativeName>
    <alternativeName>
        <fullName evidence="6">FMN-dependent NADH-azoreductase</fullName>
        <ecNumber evidence="6">1.7.1.17</ecNumber>
    </alternativeName>
</protein>
<comment type="catalytic activity">
    <reaction evidence="6">
        <text>2 a quinone + NADH + H(+) = 2 a 1,4-benzosemiquinone + NAD(+)</text>
        <dbReference type="Rhea" id="RHEA:65952"/>
        <dbReference type="ChEBI" id="CHEBI:15378"/>
        <dbReference type="ChEBI" id="CHEBI:57540"/>
        <dbReference type="ChEBI" id="CHEBI:57945"/>
        <dbReference type="ChEBI" id="CHEBI:132124"/>
        <dbReference type="ChEBI" id="CHEBI:134225"/>
    </reaction>
</comment>
<dbReference type="Gene3D" id="3.40.50.360">
    <property type="match status" value="1"/>
</dbReference>
<gene>
    <name evidence="6" type="primary">azoR</name>
    <name evidence="8" type="ORF">EAH81_00815</name>
</gene>
<dbReference type="InterPro" id="IPR050104">
    <property type="entry name" value="FMN-dep_NADH:Q_OxRdtase_AzoR1"/>
</dbReference>
<proteinExistence type="inferred from homology"/>
<evidence type="ECO:0000313" key="8">
    <source>
        <dbReference type="EMBL" id="TPG45177.1"/>
    </source>
</evidence>
<evidence type="ECO:0000256" key="3">
    <source>
        <dbReference type="ARBA" id="ARBA00023002"/>
    </source>
</evidence>
<evidence type="ECO:0000256" key="2">
    <source>
        <dbReference type="ARBA" id="ARBA00022643"/>
    </source>
</evidence>
<comment type="function">
    <text evidence="6">Quinone reductase that provides resistance to thiol-specific stress caused by electrophilic quinones.</text>
</comment>
<name>A0A502F5H5_9FLAO</name>
<dbReference type="RefSeq" id="WP_140502579.1">
    <property type="nucleotide sequence ID" value="NZ_RCZH01000001.1"/>
</dbReference>
<dbReference type="SUPFAM" id="SSF52218">
    <property type="entry name" value="Flavoproteins"/>
    <property type="match status" value="1"/>
</dbReference>
<comment type="cofactor">
    <cofactor evidence="6">
        <name>FMN</name>
        <dbReference type="ChEBI" id="CHEBI:58210"/>
    </cofactor>
    <text evidence="6">Binds 1 FMN per subunit.</text>
</comment>
<dbReference type="AlphaFoldDB" id="A0A502F5H5"/>
<dbReference type="EMBL" id="RCZH01000001">
    <property type="protein sequence ID" value="TPG45177.1"/>
    <property type="molecule type" value="Genomic_DNA"/>
</dbReference>
<comment type="subunit">
    <text evidence="6">Homodimer.</text>
</comment>
<keyword evidence="1 6" id="KW-0285">Flavoprotein</keyword>
<dbReference type="GO" id="GO:0010181">
    <property type="term" value="F:FMN binding"/>
    <property type="evidence" value="ECO:0007669"/>
    <property type="project" value="UniProtKB-UniRule"/>
</dbReference>
<dbReference type="Pfam" id="PF02525">
    <property type="entry name" value="Flavodoxin_2"/>
    <property type="match status" value="1"/>
</dbReference>
<comment type="similarity">
    <text evidence="6">Belongs to the azoreductase type 1 family.</text>
</comment>
<dbReference type="GO" id="GO:0016655">
    <property type="term" value="F:oxidoreductase activity, acting on NAD(P)H, quinone or similar compound as acceptor"/>
    <property type="evidence" value="ECO:0007669"/>
    <property type="project" value="InterPro"/>
</dbReference>
<keyword evidence="3 6" id="KW-0560">Oxidoreductase</keyword>
<dbReference type="HAMAP" id="MF_01216">
    <property type="entry name" value="Azoreductase_type1"/>
    <property type="match status" value="1"/>
</dbReference>
<feature type="binding site" evidence="6">
    <location>
        <begin position="16"/>
        <end position="18"/>
    </location>
    <ligand>
        <name>FMN</name>
        <dbReference type="ChEBI" id="CHEBI:58210"/>
    </ligand>
</feature>
<evidence type="ECO:0000256" key="4">
    <source>
        <dbReference type="ARBA" id="ARBA00023027"/>
    </source>
</evidence>
<keyword evidence="9" id="KW-1185">Reference proteome</keyword>
<evidence type="ECO:0000256" key="6">
    <source>
        <dbReference type="HAMAP-Rule" id="MF_01216"/>
    </source>
</evidence>
<comment type="catalytic activity">
    <reaction evidence="5">
        <text>N,N-dimethyl-1,4-phenylenediamine + anthranilate + 2 NAD(+) = 2-(4-dimethylaminophenyl)diazenylbenzoate + 2 NADH + 2 H(+)</text>
        <dbReference type="Rhea" id="RHEA:55872"/>
        <dbReference type="ChEBI" id="CHEBI:15378"/>
        <dbReference type="ChEBI" id="CHEBI:15783"/>
        <dbReference type="ChEBI" id="CHEBI:16567"/>
        <dbReference type="ChEBI" id="CHEBI:57540"/>
        <dbReference type="ChEBI" id="CHEBI:57945"/>
        <dbReference type="ChEBI" id="CHEBI:71579"/>
        <dbReference type="EC" id="1.7.1.17"/>
    </reaction>
    <physiologicalReaction direction="right-to-left" evidence="5">
        <dbReference type="Rhea" id="RHEA:55874"/>
    </physiologicalReaction>
</comment>
<dbReference type="OrthoDB" id="9805013at2"/>
<dbReference type="PANTHER" id="PTHR43741:SF2">
    <property type="entry name" value="FMN-DEPENDENT NADH:QUINONE OXIDOREDUCTASE"/>
    <property type="match status" value="1"/>
</dbReference>
<evidence type="ECO:0000256" key="5">
    <source>
        <dbReference type="ARBA" id="ARBA00048542"/>
    </source>
</evidence>
<accession>A0A502F5H5</accession>
<dbReference type="EC" id="1.7.1.17" evidence="6"/>
<dbReference type="InterPro" id="IPR003680">
    <property type="entry name" value="Flavodoxin_fold"/>
</dbReference>
<reference evidence="8 9" key="1">
    <citation type="journal article" date="2019" name="Environ. Microbiol.">
        <title>Species interactions and distinct microbial communities in high Arctic permafrost affected cryosols are associated with the CH4 and CO2 gas fluxes.</title>
        <authorList>
            <person name="Altshuler I."/>
            <person name="Hamel J."/>
            <person name="Turney S."/>
            <person name="Magnuson E."/>
            <person name="Levesque R."/>
            <person name="Greer C."/>
            <person name="Whyte L.G."/>
        </authorList>
    </citation>
    <scope>NUCLEOTIDE SEQUENCE [LARGE SCALE GENOMIC DNA]</scope>
    <source>
        <strain evidence="8 9">42</strain>
    </source>
</reference>
<keyword evidence="4 6" id="KW-0520">NAD</keyword>
<dbReference type="GO" id="GO:0016652">
    <property type="term" value="F:oxidoreductase activity, acting on NAD(P)H as acceptor"/>
    <property type="evidence" value="ECO:0007669"/>
    <property type="project" value="UniProtKB-UniRule"/>
</dbReference>
<feature type="binding site" evidence="6">
    <location>
        <position position="10"/>
    </location>
    <ligand>
        <name>FMN</name>
        <dbReference type="ChEBI" id="CHEBI:58210"/>
    </ligand>
</feature>
<feature type="domain" description="Flavodoxin-like fold" evidence="7">
    <location>
        <begin position="2"/>
        <end position="200"/>
    </location>
</feature>
<dbReference type="InterPro" id="IPR029039">
    <property type="entry name" value="Flavoprotein-like_sf"/>
</dbReference>
<comment type="function">
    <text evidence="6">Also exhibits azoreductase activity. Catalyzes the reductive cleavage of the azo bond in aromatic azo compounds to the corresponding amines.</text>
</comment>